<evidence type="ECO:0000313" key="2">
    <source>
        <dbReference type="Proteomes" id="UP000253226"/>
    </source>
</evidence>
<protein>
    <submittedName>
        <fullName evidence="1">Uncharacterized protein</fullName>
    </submittedName>
</protein>
<dbReference type="PANTHER" id="PTHR21192">
    <property type="entry name" value="NUCLEAR PROTEIN E3-3"/>
    <property type="match status" value="1"/>
</dbReference>
<dbReference type="PANTHER" id="PTHR21192:SF2">
    <property type="entry name" value="NADH DEHYDROGENASE [UBIQUINONE] 1 ALPHA SUBCOMPLEX ASSEMBLY FACTOR 3"/>
    <property type="match status" value="1"/>
</dbReference>
<organism evidence="1 2">
    <name type="scientific">Thalassospira profundimaris</name>
    <dbReference type="NCBI Taxonomy" id="502049"/>
    <lineage>
        <taxon>Bacteria</taxon>
        <taxon>Pseudomonadati</taxon>
        <taxon>Pseudomonadota</taxon>
        <taxon>Alphaproteobacteria</taxon>
        <taxon>Rhodospirillales</taxon>
        <taxon>Thalassospiraceae</taxon>
        <taxon>Thalassospira</taxon>
    </lineage>
</organism>
<dbReference type="AlphaFoldDB" id="A0A367VZ65"/>
<reference evidence="1 2" key="1">
    <citation type="submission" date="2014-07" db="EMBL/GenBank/DDBJ databases">
        <title>Draft genome sequence of Thalassospira profundimaris 35.</title>
        <authorList>
            <person name="Lai Q."/>
            <person name="Shao Z."/>
        </authorList>
    </citation>
    <scope>NUCLEOTIDE SEQUENCE [LARGE SCALE GENOMIC DNA]</scope>
    <source>
        <strain evidence="1 2">35</strain>
    </source>
</reference>
<dbReference type="CDD" id="cd00248">
    <property type="entry name" value="Mth938-like"/>
    <property type="match status" value="1"/>
</dbReference>
<dbReference type="Proteomes" id="UP000253226">
    <property type="component" value="Unassembled WGS sequence"/>
</dbReference>
<dbReference type="OrthoDB" id="7351393at2"/>
<dbReference type="InterPro" id="IPR007523">
    <property type="entry name" value="NDUFAF3/AAMDC"/>
</dbReference>
<comment type="caution">
    <text evidence="1">The sequence shown here is derived from an EMBL/GenBank/DDBJ whole genome shotgun (WGS) entry which is preliminary data.</text>
</comment>
<accession>A0A367VZ65</accession>
<dbReference type="SUPFAM" id="SSF64076">
    <property type="entry name" value="MTH938-like"/>
    <property type="match status" value="1"/>
</dbReference>
<gene>
    <name evidence="1" type="ORF">TH19_21075</name>
</gene>
<dbReference type="EMBL" id="JPWF01000020">
    <property type="protein sequence ID" value="RCK31367.1"/>
    <property type="molecule type" value="Genomic_DNA"/>
</dbReference>
<dbReference type="RefSeq" id="WP_114104204.1">
    <property type="nucleotide sequence ID" value="NZ_JPWF01000020.1"/>
</dbReference>
<name>A0A367VZ65_9PROT</name>
<sequence length="126" mass="13744">MSLEVSPLVAEGRNLVSSYGDGLFRFGEETVNGSVLLFPESIYSWNVKSLDDISVDSFARVIEKADEIEILLLGMGTRLTPVPLAWRHALKQHGIVIEPMDTGAACRTYNVLVAEARRVAAALIAI</sequence>
<proteinExistence type="predicted"/>
<dbReference type="InterPro" id="IPR036748">
    <property type="entry name" value="MTH938-like_sf"/>
</dbReference>
<dbReference type="Pfam" id="PF04430">
    <property type="entry name" value="DUF498"/>
    <property type="match status" value="1"/>
</dbReference>
<dbReference type="Gene3D" id="3.40.1230.10">
    <property type="entry name" value="MTH938-like"/>
    <property type="match status" value="1"/>
</dbReference>
<evidence type="ECO:0000313" key="1">
    <source>
        <dbReference type="EMBL" id="RCK31367.1"/>
    </source>
</evidence>